<evidence type="ECO:0000256" key="1">
    <source>
        <dbReference type="ARBA" id="ARBA00004245"/>
    </source>
</evidence>
<evidence type="ECO:0000313" key="6">
    <source>
        <dbReference type="EMBL" id="RTI05568.1"/>
    </source>
</evidence>
<evidence type="ECO:0008006" key="8">
    <source>
        <dbReference type="Google" id="ProtNLM"/>
    </source>
</evidence>
<evidence type="ECO:0000256" key="2">
    <source>
        <dbReference type="ARBA" id="ARBA00022490"/>
    </source>
</evidence>
<protein>
    <recommendedName>
        <fullName evidence="8">Phage tail tape measure protein</fullName>
    </recommendedName>
</protein>
<dbReference type="RefSeq" id="WP_126218747.1">
    <property type="nucleotide sequence ID" value="NZ_PEMG01000430.1"/>
</dbReference>
<comment type="caution">
    <text evidence="6">The sequence shown here is derived from an EMBL/GenBank/DDBJ whole genome shotgun (WGS) entry which is preliminary data.</text>
</comment>
<keyword evidence="4" id="KW-0206">Cytoskeleton</keyword>
<dbReference type="Proteomes" id="UP000287173">
    <property type="component" value="Unassembled WGS sequence"/>
</dbReference>
<name>A0A430UM80_THESC</name>
<keyword evidence="3" id="KW-0505">Motor protein</keyword>
<dbReference type="GO" id="GO:0005876">
    <property type="term" value="C:spindle microtubule"/>
    <property type="evidence" value="ECO:0007669"/>
    <property type="project" value="TreeGrafter"/>
</dbReference>
<organism evidence="6 7">
    <name type="scientific">Thermus scotoductus</name>
    <dbReference type="NCBI Taxonomy" id="37636"/>
    <lineage>
        <taxon>Bacteria</taxon>
        <taxon>Thermotogati</taxon>
        <taxon>Deinococcota</taxon>
        <taxon>Deinococci</taxon>
        <taxon>Thermales</taxon>
        <taxon>Thermaceae</taxon>
        <taxon>Thermus</taxon>
    </lineage>
</organism>
<dbReference type="PANTHER" id="PTHR47970:SF12">
    <property type="entry name" value="KINESIN FAMILY MEMBER 11"/>
    <property type="match status" value="1"/>
</dbReference>
<dbReference type="GO" id="GO:0051231">
    <property type="term" value="P:spindle elongation"/>
    <property type="evidence" value="ECO:0007669"/>
    <property type="project" value="TreeGrafter"/>
</dbReference>
<evidence type="ECO:0000313" key="7">
    <source>
        <dbReference type="Proteomes" id="UP000287173"/>
    </source>
</evidence>
<comment type="subcellular location">
    <subcellularLocation>
        <location evidence="1">Cytoplasm</location>
        <location evidence="1">Cytoskeleton</location>
    </subcellularLocation>
</comment>
<accession>A0A430UM80</accession>
<sequence length="1270" mass="134503">MNNLVEVILRLRDEASRALEAFSRNTEEARSKTLSLSASLGQVQRGLEGLGSSLGAILGSAGLGAFLKSAADTAFEAESQMRVLARTAQAAGQDFNVLRRTLDEVLQPLGVLPEQAASATAQLLRAGLSTEQIAAAFQAGAASALAAGRSAQQGIENVAMALSTGQSTYLNYIGIAENIGPVMQKVASSMRGASEEAVRQAQMQAALNVILKATQQEVAALPALLGGYAGAQNRLNPTLYEFRRAIGEAVMPYLTALINLANDVVSAFNRLDAETKRQVGTWAALSGGTLAAATALGALLPVLRNTWTILTGLGNTLLWLVRSPIGLTLTAVAALVSAWASAGGDLEESRKRVGLLVQALQALYYGAKGTAEAVVGLFRNIGQTLAGVWAAISKALTGDFAGAWQEVQRVLNLERWAANLTQANQDLAQAGKLLAATWRGEVTPEAQAAQERIRGLAQRVQEAVQGAQSAPPPLNNMAQGLAEVGQAAGEAAKKVKELDDATKNLLERAGMLTRSERERRAPRDWSGIMTGPEMRGVQGWTDAVMDALRLRALDRLHELQSALQLRLDAGNLSESAARELQRLVELTGQAIAEIEEEIRREVEAESEALLERARADSEERVRIAQETAQAIAASERLAAEATLAQLRLVAQAQEELSGDLGAMAADAARWIEESLNRLSILFKRGLIDEDAFRSELAALLSIVEGFLEEAATELPAGALASLHALSEKLKGLVEDVQSATQAVLGLTSTQMRIISEALEEAERAGQIDVGAGLRELLTGPLAAIQAALQTGTLAPADALEALAQAAQDAKAVLYELYQAGEITAEEFLRGVQSLSAYEDAIGALRLQILQTIGPLHNLVEDVEESQPAQDWYNIPAIVAGYQEELERIAAIPDPAQRLEALAELGAQFGLILPALQEWLQTLEESGVVTEELRELLDDLIGQMQTLAETSRQARLDVEARRWADGLREAVNAVSTLHSGLMAVFDAFSAQTFGQGLALFARGIGQLANLIPGGRLIGGLIEAVGGLIGAIWDGIASVFDSGWGKVQERLTKAASQFKLISSQAFQGAVEQYPERYLFGLIRVWKYRVNEAMLETLQAVAGALEGGVLQGVKSAAIAFVRGVMDWANALREGIREAIANAVVEAVVRGAVVKGALGRLLDELTAAIGAGEYGAARAIAERIMATVPALESALQSVLAPFQGFLAGGGAGAGGGVSAIRYELPTVQMAAPNWVSEMGEHVARFGLYVDELVSRGIRIEVAGVSAYEVRGAAL</sequence>
<keyword evidence="2" id="KW-0963">Cytoplasm</keyword>
<gene>
    <name evidence="6" type="ORF">CSW30_11210</name>
</gene>
<proteinExistence type="predicted"/>
<feature type="coiled-coil region" evidence="5">
    <location>
        <begin position="577"/>
        <end position="619"/>
    </location>
</feature>
<evidence type="ECO:0000256" key="4">
    <source>
        <dbReference type="ARBA" id="ARBA00023212"/>
    </source>
</evidence>
<evidence type="ECO:0000256" key="5">
    <source>
        <dbReference type="SAM" id="Coils"/>
    </source>
</evidence>
<reference evidence="6 7" key="1">
    <citation type="journal article" date="2019" name="Extremophiles">
        <title>Biogeography of thermophiles and predominance of Thermus scotoductus in domestic water heaters.</title>
        <authorList>
            <person name="Wilpiszeski R.L."/>
            <person name="Zhang Z."/>
            <person name="House C.H."/>
        </authorList>
    </citation>
    <scope>NUCLEOTIDE SEQUENCE [LARGE SCALE GENOMIC DNA]</scope>
    <source>
        <strain evidence="6 7">17_S17</strain>
    </source>
</reference>
<keyword evidence="5" id="KW-0175">Coiled coil</keyword>
<dbReference type="AlphaFoldDB" id="A0A430UM80"/>
<evidence type="ECO:0000256" key="3">
    <source>
        <dbReference type="ARBA" id="ARBA00023175"/>
    </source>
</evidence>
<dbReference type="GO" id="GO:0072686">
    <property type="term" value="C:mitotic spindle"/>
    <property type="evidence" value="ECO:0007669"/>
    <property type="project" value="TreeGrafter"/>
</dbReference>
<dbReference type="PANTHER" id="PTHR47970">
    <property type="entry name" value="KINESIN-LIKE PROTEIN KIF11"/>
    <property type="match status" value="1"/>
</dbReference>
<dbReference type="InterPro" id="IPR047149">
    <property type="entry name" value="KIF11-like"/>
</dbReference>
<dbReference type="EMBL" id="PEMG01000430">
    <property type="protein sequence ID" value="RTI05568.1"/>
    <property type="molecule type" value="Genomic_DNA"/>
</dbReference>
<dbReference type="GO" id="GO:0008574">
    <property type="term" value="F:plus-end-directed microtubule motor activity"/>
    <property type="evidence" value="ECO:0007669"/>
    <property type="project" value="TreeGrafter"/>
</dbReference>